<dbReference type="PROSITE" id="PS51257">
    <property type="entry name" value="PROKAR_LIPOPROTEIN"/>
    <property type="match status" value="1"/>
</dbReference>
<dbReference type="OrthoDB" id="6485482at2"/>
<dbReference type="STRING" id="1619313.EM595_2695"/>
<proteinExistence type="predicted"/>
<accession>A0A0U5L394</accession>
<dbReference type="InterPro" id="IPR025262">
    <property type="entry name" value="QseG"/>
</dbReference>
<feature type="compositionally biased region" description="Basic and acidic residues" evidence="1">
    <location>
        <begin position="197"/>
        <end position="207"/>
    </location>
</feature>
<dbReference type="KEGG" id="ege:EM595_2695"/>
<name>A0A0U5L394_9GAMM</name>
<keyword evidence="4" id="KW-1185">Reference proteome</keyword>
<protein>
    <recommendedName>
        <fullName evidence="5">Two-component system QseEF-associated lipoprotein QseG</fullName>
    </recommendedName>
</protein>
<sequence>MKKSVLMLLSLLALTGCQRTAPSMLPVKPLPEPSSKVADYLAVNCDAIWAIAGRSAMENPLYWLRAIDCAERLSPAAARAEARRWPAESWDNAFKQGILLDNGNVTPPERRAYVEQLDAFSTDYPGAVRPLLQLWRTQQAAQLDLSESRTRYHHLQQTSDTQLDQMRQQQRTLYQQLTETRHKLERLTDIERQLSTRKSADISDHSSVRSAEMMAVDENETDTHADQQEAQK</sequence>
<dbReference type="NCBIfam" id="NF007997">
    <property type="entry name" value="PRK10722.1"/>
    <property type="match status" value="1"/>
</dbReference>
<feature type="signal peptide" evidence="2">
    <location>
        <begin position="1"/>
        <end position="21"/>
    </location>
</feature>
<evidence type="ECO:0000313" key="3">
    <source>
        <dbReference type="EMBL" id="CUU24926.1"/>
    </source>
</evidence>
<organism evidence="3 4">
    <name type="scientific">Duffyella gerundensis</name>
    <dbReference type="NCBI Taxonomy" id="1619313"/>
    <lineage>
        <taxon>Bacteria</taxon>
        <taxon>Pseudomonadati</taxon>
        <taxon>Pseudomonadota</taxon>
        <taxon>Gammaproteobacteria</taxon>
        <taxon>Enterobacterales</taxon>
        <taxon>Erwiniaceae</taxon>
        <taxon>Duffyella</taxon>
    </lineage>
</organism>
<evidence type="ECO:0000256" key="1">
    <source>
        <dbReference type="SAM" id="MobiDB-lite"/>
    </source>
</evidence>
<evidence type="ECO:0000313" key="4">
    <source>
        <dbReference type="Proteomes" id="UP000059419"/>
    </source>
</evidence>
<keyword evidence="2" id="KW-0732">Signal</keyword>
<feature type="compositionally biased region" description="Basic and acidic residues" evidence="1">
    <location>
        <begin position="221"/>
        <end position="232"/>
    </location>
</feature>
<dbReference type="Pfam" id="PF13942">
    <property type="entry name" value="Lipoprotein_20"/>
    <property type="match status" value="1"/>
</dbReference>
<gene>
    <name evidence="3" type="ORF">EM595_2695</name>
</gene>
<dbReference type="PATRIC" id="fig|1619313.3.peg.2801"/>
<dbReference type="RefSeq" id="WP_067432925.1">
    <property type="nucleotide sequence ID" value="NZ_CP072598.1"/>
</dbReference>
<evidence type="ECO:0008006" key="5">
    <source>
        <dbReference type="Google" id="ProtNLM"/>
    </source>
</evidence>
<reference evidence="4" key="1">
    <citation type="submission" date="2015-11" db="EMBL/GenBank/DDBJ databases">
        <authorList>
            <person name="Blom J."/>
        </authorList>
    </citation>
    <scope>NUCLEOTIDE SEQUENCE [LARGE SCALE GENOMIC DNA]</scope>
</reference>
<dbReference type="Proteomes" id="UP000059419">
    <property type="component" value="Chromosome 1"/>
</dbReference>
<dbReference type="EMBL" id="LN907827">
    <property type="protein sequence ID" value="CUU24926.1"/>
    <property type="molecule type" value="Genomic_DNA"/>
</dbReference>
<dbReference type="AlphaFoldDB" id="A0A0U5L394"/>
<feature type="chain" id="PRO_5006861036" description="Two-component system QseEF-associated lipoprotein QseG" evidence="2">
    <location>
        <begin position="22"/>
        <end position="232"/>
    </location>
</feature>
<evidence type="ECO:0000256" key="2">
    <source>
        <dbReference type="SAM" id="SignalP"/>
    </source>
</evidence>
<feature type="region of interest" description="Disordered" evidence="1">
    <location>
        <begin position="197"/>
        <end position="232"/>
    </location>
</feature>